<feature type="transmembrane region" description="Helical" evidence="8">
    <location>
        <begin position="113"/>
        <end position="134"/>
    </location>
</feature>
<comment type="subcellular location">
    <subcellularLocation>
        <location evidence="1">Cell membrane</location>
        <topology evidence="1">Multi-pass membrane protein</topology>
    </subcellularLocation>
</comment>
<keyword evidence="5 8" id="KW-1133">Transmembrane helix</keyword>
<dbReference type="InterPro" id="IPR006685">
    <property type="entry name" value="MscS_channel_2nd"/>
</dbReference>
<feature type="transmembrane region" description="Helical" evidence="8">
    <location>
        <begin position="140"/>
        <end position="160"/>
    </location>
</feature>
<evidence type="ECO:0000256" key="6">
    <source>
        <dbReference type="ARBA" id="ARBA00023136"/>
    </source>
</evidence>
<dbReference type="SUPFAM" id="SSF82689">
    <property type="entry name" value="Mechanosensitive channel protein MscS (YggB), C-terminal domain"/>
    <property type="match status" value="1"/>
</dbReference>
<comment type="similarity">
    <text evidence="2">Belongs to the MscS (TC 1.A.23) family.</text>
</comment>
<evidence type="ECO:0000256" key="3">
    <source>
        <dbReference type="ARBA" id="ARBA00022475"/>
    </source>
</evidence>
<evidence type="ECO:0000259" key="10">
    <source>
        <dbReference type="Pfam" id="PF21082"/>
    </source>
</evidence>
<keyword evidence="6 8" id="KW-0472">Membrane</keyword>
<dbReference type="SUPFAM" id="SSF82861">
    <property type="entry name" value="Mechanosensitive channel protein MscS (YggB), transmembrane region"/>
    <property type="match status" value="1"/>
</dbReference>
<dbReference type="InterPro" id="IPR045276">
    <property type="entry name" value="YbiO_bact"/>
</dbReference>
<dbReference type="HOGENOM" id="CLU_037945_8_2_9"/>
<evidence type="ECO:0000259" key="11">
    <source>
        <dbReference type="Pfam" id="PF21088"/>
    </source>
</evidence>
<proteinExistence type="inferred from homology"/>
<dbReference type="Pfam" id="PF21088">
    <property type="entry name" value="MS_channel_1st"/>
    <property type="match status" value="1"/>
</dbReference>
<dbReference type="eggNOG" id="COG0668">
    <property type="taxonomic scope" value="Bacteria"/>
</dbReference>
<dbReference type="EMBL" id="AFPZ01000084">
    <property type="protein sequence ID" value="EGQ23356.1"/>
    <property type="molecule type" value="Genomic_DNA"/>
</dbReference>
<evidence type="ECO:0000259" key="9">
    <source>
        <dbReference type="Pfam" id="PF00924"/>
    </source>
</evidence>
<evidence type="ECO:0000256" key="2">
    <source>
        <dbReference type="ARBA" id="ARBA00008017"/>
    </source>
</evidence>
<evidence type="ECO:0000313" key="12">
    <source>
        <dbReference type="EMBL" id="EGQ23356.1"/>
    </source>
</evidence>
<dbReference type="PANTHER" id="PTHR30460:SF0">
    <property type="entry name" value="MODERATE CONDUCTANCE MECHANOSENSITIVE CHANNEL YBIO"/>
    <property type="match status" value="1"/>
</dbReference>
<evidence type="ECO:0000256" key="7">
    <source>
        <dbReference type="ARBA" id="ARBA00059688"/>
    </source>
</evidence>
<sequence>MVKKCKYVLLCSITWGIEVYTKGGFLSMAVSTNTEVKENLEDVGEAFKQVNKTLFDSDFWISTSFFALRIFLIVMISIVLVKVGHMLIRRFFSIKLKSPMRKNERREKTMIKLLENALTYVVFFSAMLSILTEFEIDVKGLLAGAGVLGLAVGFGAQSLVKDVISGFFIIFEDQFGVGDYVRINSAEGTVIEIGLRTTKIGLFGGEVFIVPNGQIGEVINFSVTNSMAILDIGVSYETDIDHAEELISEFLKGLPKDRYPEVIGIPEMLGVQSIDPSKIVLRIVAETEPVANFRVGRKLRQDLKKFMDQNGIELPYPKMVLFQEKMEGDSQNGGERV</sequence>
<evidence type="ECO:0000313" key="13">
    <source>
        <dbReference type="Proteomes" id="UP000005316"/>
    </source>
</evidence>
<keyword evidence="3" id="KW-1003">Cell membrane</keyword>
<feature type="domain" description="Mechanosensitive ion channel MscS" evidence="9">
    <location>
        <begin position="159"/>
        <end position="222"/>
    </location>
</feature>
<evidence type="ECO:0000256" key="5">
    <source>
        <dbReference type="ARBA" id="ARBA00022989"/>
    </source>
</evidence>
<organism evidence="12 13">
    <name type="scientific">Sporosarcina newyorkensis 2681</name>
    <dbReference type="NCBI Taxonomy" id="1027292"/>
    <lineage>
        <taxon>Bacteria</taxon>
        <taxon>Bacillati</taxon>
        <taxon>Bacillota</taxon>
        <taxon>Bacilli</taxon>
        <taxon>Bacillales</taxon>
        <taxon>Caryophanaceae</taxon>
        <taxon>Sporosarcina</taxon>
    </lineage>
</organism>
<feature type="transmembrane region" description="Helical" evidence="8">
    <location>
        <begin position="66"/>
        <end position="92"/>
    </location>
</feature>
<name>F9DV35_9BACL</name>
<dbReference type="Pfam" id="PF21082">
    <property type="entry name" value="MS_channel_3rd"/>
    <property type="match status" value="1"/>
</dbReference>
<dbReference type="InterPro" id="IPR023408">
    <property type="entry name" value="MscS_beta-dom_sf"/>
</dbReference>
<gene>
    <name evidence="12" type="ORF">HMPREF9372_2666</name>
</gene>
<dbReference type="Gene3D" id="3.30.70.100">
    <property type="match status" value="1"/>
</dbReference>
<dbReference type="Gene3D" id="1.10.287.1260">
    <property type="match status" value="1"/>
</dbReference>
<dbReference type="SUPFAM" id="SSF50182">
    <property type="entry name" value="Sm-like ribonucleoproteins"/>
    <property type="match status" value="1"/>
</dbReference>
<dbReference type="FunFam" id="2.30.30.60:FF:000001">
    <property type="entry name" value="MscS Mechanosensitive ion channel"/>
    <property type="match status" value="1"/>
</dbReference>
<dbReference type="GO" id="GO:0005886">
    <property type="term" value="C:plasma membrane"/>
    <property type="evidence" value="ECO:0007669"/>
    <property type="project" value="UniProtKB-SubCell"/>
</dbReference>
<dbReference type="Proteomes" id="UP000005316">
    <property type="component" value="Unassembled WGS sequence"/>
</dbReference>
<protein>
    <submittedName>
        <fullName evidence="12">Mechanosensitive ion channel family protein</fullName>
    </submittedName>
</protein>
<dbReference type="STRING" id="759851.SAMN04244570_0249"/>
<dbReference type="InterPro" id="IPR011014">
    <property type="entry name" value="MscS_channel_TM-2"/>
</dbReference>
<dbReference type="InterPro" id="IPR010920">
    <property type="entry name" value="LSM_dom_sf"/>
</dbReference>
<evidence type="ECO:0000256" key="4">
    <source>
        <dbReference type="ARBA" id="ARBA00022692"/>
    </source>
</evidence>
<comment type="function">
    <text evidence="7">May play a role in resistance to osmotic downshock.</text>
</comment>
<evidence type="ECO:0000256" key="1">
    <source>
        <dbReference type="ARBA" id="ARBA00004651"/>
    </source>
</evidence>
<comment type="caution">
    <text evidence="12">The sequence shown here is derived from an EMBL/GenBank/DDBJ whole genome shotgun (WGS) entry which is preliminary data.</text>
</comment>
<keyword evidence="4 8" id="KW-0812">Transmembrane</keyword>
<dbReference type="AlphaFoldDB" id="F9DV35"/>
<dbReference type="PANTHER" id="PTHR30460">
    <property type="entry name" value="MODERATE CONDUCTANCE MECHANOSENSITIVE CHANNEL YBIO"/>
    <property type="match status" value="1"/>
</dbReference>
<evidence type="ECO:0000256" key="8">
    <source>
        <dbReference type="SAM" id="Phobius"/>
    </source>
</evidence>
<dbReference type="GO" id="GO:0008381">
    <property type="term" value="F:mechanosensitive monoatomic ion channel activity"/>
    <property type="evidence" value="ECO:0007669"/>
    <property type="project" value="InterPro"/>
</dbReference>
<feature type="domain" description="Mechanosensitive ion channel MscS C-terminal" evidence="10">
    <location>
        <begin position="230"/>
        <end position="314"/>
    </location>
</feature>
<feature type="domain" description="Mechanosensitive ion channel transmembrane helices 2/3" evidence="11">
    <location>
        <begin position="117"/>
        <end position="157"/>
    </location>
</feature>
<dbReference type="InterPro" id="IPR049278">
    <property type="entry name" value="MS_channel_C"/>
</dbReference>
<dbReference type="Gene3D" id="2.30.30.60">
    <property type="match status" value="1"/>
</dbReference>
<dbReference type="FunFam" id="1.10.287.1260:FF:000005">
    <property type="entry name" value="Mechanosensitive ion channel family protein"/>
    <property type="match status" value="1"/>
</dbReference>
<dbReference type="InterPro" id="IPR011066">
    <property type="entry name" value="MscS_channel_C_sf"/>
</dbReference>
<reference evidence="12 13" key="1">
    <citation type="submission" date="2011-04" db="EMBL/GenBank/DDBJ databases">
        <authorList>
            <person name="Muzny D."/>
            <person name="Qin X."/>
            <person name="Deng J."/>
            <person name="Jiang H."/>
            <person name="Liu Y."/>
            <person name="Qu J."/>
            <person name="Song X.-Z."/>
            <person name="Zhang L."/>
            <person name="Thornton R."/>
            <person name="Coyle M."/>
            <person name="Francisco L."/>
            <person name="Jackson L."/>
            <person name="Javaid M."/>
            <person name="Korchina V."/>
            <person name="Kovar C."/>
            <person name="Mata R."/>
            <person name="Mathew T."/>
            <person name="Ngo R."/>
            <person name="Nguyen L."/>
            <person name="Nguyen N."/>
            <person name="Okwuonu G."/>
            <person name="Ongeri F."/>
            <person name="Pham C."/>
            <person name="Simmons D."/>
            <person name="Wilczek-Boney K."/>
            <person name="Hale W."/>
            <person name="Jakkamsetti A."/>
            <person name="Pham P."/>
            <person name="Ruth R."/>
            <person name="San Lucas F."/>
            <person name="Warren J."/>
            <person name="Zhang J."/>
            <person name="Zhao Z."/>
            <person name="Zhou C."/>
            <person name="Zhu D."/>
            <person name="Lee S."/>
            <person name="Bess C."/>
            <person name="Blankenburg K."/>
            <person name="Forbes L."/>
            <person name="Fu Q."/>
            <person name="Gubbala S."/>
            <person name="Hirani K."/>
            <person name="Jayaseelan J.C."/>
            <person name="Lara F."/>
            <person name="Munidasa M."/>
            <person name="Palculict T."/>
            <person name="Patil S."/>
            <person name="Pu L.-L."/>
            <person name="Saada N."/>
            <person name="Tang L."/>
            <person name="Weissenberger G."/>
            <person name="Zhu Y."/>
            <person name="Hemphill L."/>
            <person name="Shang Y."/>
            <person name="Youmans B."/>
            <person name="Ayvaz T."/>
            <person name="Ross M."/>
            <person name="Santibanez J."/>
            <person name="Aqrawi P."/>
            <person name="Gross S."/>
            <person name="Joshi V."/>
            <person name="Fowler G."/>
            <person name="Nazareth L."/>
            <person name="Reid J."/>
            <person name="Worley K."/>
            <person name="Petrosino J."/>
            <person name="Highlander S."/>
            <person name="Gibbs R."/>
        </authorList>
    </citation>
    <scope>NUCLEOTIDE SEQUENCE [LARGE SCALE GENOMIC DNA]</scope>
    <source>
        <strain evidence="12 13">2681</strain>
    </source>
</reference>
<dbReference type="Pfam" id="PF00924">
    <property type="entry name" value="MS_channel_2nd"/>
    <property type="match status" value="1"/>
</dbReference>
<accession>F9DV35</accession>
<dbReference type="InterPro" id="IPR049142">
    <property type="entry name" value="MS_channel_1st"/>
</dbReference>